<accession>R7TX86</accession>
<dbReference type="EMBL" id="AMQN01027188">
    <property type="status" value="NOT_ANNOTATED_CDS"/>
    <property type="molecule type" value="Genomic_DNA"/>
</dbReference>
<reference evidence="2" key="3">
    <citation type="submission" date="2015-06" db="UniProtKB">
        <authorList>
            <consortium name="EnsemblMetazoa"/>
        </authorList>
    </citation>
    <scope>IDENTIFICATION</scope>
</reference>
<dbReference type="EMBL" id="AMQN01027189">
    <property type="status" value="NOT_ANNOTATED_CDS"/>
    <property type="molecule type" value="Genomic_DNA"/>
</dbReference>
<name>R7TX86_CAPTE</name>
<dbReference type="EnsemblMetazoa" id="CapteT186751">
    <property type="protein sequence ID" value="CapteP186751"/>
    <property type="gene ID" value="CapteG186751"/>
</dbReference>
<evidence type="ECO:0000313" key="3">
    <source>
        <dbReference type="Proteomes" id="UP000014760"/>
    </source>
</evidence>
<keyword evidence="3" id="KW-1185">Reference proteome</keyword>
<proteinExistence type="predicted"/>
<evidence type="ECO:0000313" key="2">
    <source>
        <dbReference type="EnsemblMetazoa" id="CapteP186751"/>
    </source>
</evidence>
<protein>
    <submittedName>
        <fullName evidence="1 2">Uncharacterized protein</fullName>
    </submittedName>
</protein>
<dbReference type="AlphaFoldDB" id="R7TX86"/>
<sequence>MRQSRCQNSEKRDLILLRIFKAMLSACSVCQGYYGPNFGWPVCNTCHLFLFAADINTLSHHAQFAEKTDSGDSGTEEPNEETDFYMKPQTKASERMMVPTTAVRGDRLAERITNLSCPREYQSEKLDDGLIDSLPPEGGIFRLFISDVLITERTLKKVERKLVNRVDLSC</sequence>
<dbReference type="HOGENOM" id="CLU_1572096_0_0_1"/>
<reference evidence="3" key="1">
    <citation type="submission" date="2012-12" db="EMBL/GenBank/DDBJ databases">
        <authorList>
            <person name="Hellsten U."/>
            <person name="Grimwood J."/>
            <person name="Chapman J.A."/>
            <person name="Shapiro H."/>
            <person name="Aerts A."/>
            <person name="Otillar R.P."/>
            <person name="Terry A.Y."/>
            <person name="Boore J.L."/>
            <person name="Simakov O."/>
            <person name="Marletaz F."/>
            <person name="Cho S.-J."/>
            <person name="Edsinger-Gonzales E."/>
            <person name="Havlak P."/>
            <person name="Kuo D.-H."/>
            <person name="Larsson T."/>
            <person name="Lv J."/>
            <person name="Arendt D."/>
            <person name="Savage R."/>
            <person name="Osoegawa K."/>
            <person name="de Jong P."/>
            <person name="Lindberg D.R."/>
            <person name="Seaver E.C."/>
            <person name="Weisblat D.A."/>
            <person name="Putnam N.H."/>
            <person name="Grigoriev I.V."/>
            <person name="Rokhsar D.S."/>
        </authorList>
    </citation>
    <scope>NUCLEOTIDE SEQUENCE</scope>
    <source>
        <strain evidence="3">I ESC-2004</strain>
    </source>
</reference>
<reference evidence="1 3" key="2">
    <citation type="journal article" date="2013" name="Nature">
        <title>Insights into bilaterian evolution from three spiralian genomes.</title>
        <authorList>
            <person name="Simakov O."/>
            <person name="Marletaz F."/>
            <person name="Cho S.J."/>
            <person name="Edsinger-Gonzales E."/>
            <person name="Havlak P."/>
            <person name="Hellsten U."/>
            <person name="Kuo D.H."/>
            <person name="Larsson T."/>
            <person name="Lv J."/>
            <person name="Arendt D."/>
            <person name="Savage R."/>
            <person name="Osoegawa K."/>
            <person name="de Jong P."/>
            <person name="Grimwood J."/>
            <person name="Chapman J.A."/>
            <person name="Shapiro H."/>
            <person name="Aerts A."/>
            <person name="Otillar R.P."/>
            <person name="Terry A.Y."/>
            <person name="Boore J.L."/>
            <person name="Grigoriev I.V."/>
            <person name="Lindberg D.R."/>
            <person name="Seaver E.C."/>
            <person name="Weisblat D.A."/>
            <person name="Putnam N.H."/>
            <person name="Rokhsar D.S."/>
        </authorList>
    </citation>
    <scope>NUCLEOTIDE SEQUENCE</scope>
    <source>
        <strain evidence="1 3">I ESC-2004</strain>
    </source>
</reference>
<dbReference type="Proteomes" id="UP000014760">
    <property type="component" value="Unassembled WGS sequence"/>
</dbReference>
<dbReference type="EMBL" id="KB308155">
    <property type="protein sequence ID" value="ELT98217.1"/>
    <property type="molecule type" value="Genomic_DNA"/>
</dbReference>
<organism evidence="1">
    <name type="scientific">Capitella teleta</name>
    <name type="common">Polychaete worm</name>
    <dbReference type="NCBI Taxonomy" id="283909"/>
    <lineage>
        <taxon>Eukaryota</taxon>
        <taxon>Metazoa</taxon>
        <taxon>Spiralia</taxon>
        <taxon>Lophotrochozoa</taxon>
        <taxon>Annelida</taxon>
        <taxon>Polychaeta</taxon>
        <taxon>Sedentaria</taxon>
        <taxon>Scolecida</taxon>
        <taxon>Capitellidae</taxon>
        <taxon>Capitella</taxon>
    </lineage>
</organism>
<evidence type="ECO:0000313" key="1">
    <source>
        <dbReference type="EMBL" id="ELT98217.1"/>
    </source>
</evidence>
<dbReference type="STRING" id="283909.R7TX86"/>
<gene>
    <name evidence="1" type="ORF">CAPTEDRAFT_186751</name>
</gene>
<dbReference type="OrthoDB" id="9973183at2759"/>